<dbReference type="Gene3D" id="1.20.58.400">
    <property type="entry name" value="t-snare proteins"/>
    <property type="match status" value="1"/>
</dbReference>
<keyword evidence="3" id="KW-0813">Transport</keyword>
<sequence length="217" mass="25644">MENESINNFELYEEDLRIVLSDIHNLIGEIRGYYDERRKVAISAVERAFDEANEIIGQMEIEILQIPLSLRPQKKIKIQNYMAEIGRIRKEFDRLYQYEQYTEPFTLNEDLESLDQRNRLLRGTRKLEESSERLKNAQRIAEETKEIGANILRDLGYQREQIVMTKNTLVEADSYVDKSMRTLKTMARRVTTNKLITYLIIFVLASLIFAIIWSKLT</sequence>
<evidence type="ECO:0000256" key="5">
    <source>
        <dbReference type="ARBA" id="ARBA00022927"/>
    </source>
</evidence>
<dbReference type="SUPFAM" id="SSF58038">
    <property type="entry name" value="SNARE fusion complex"/>
    <property type="match status" value="1"/>
</dbReference>
<keyword evidence="6 9" id="KW-1133">Transmembrane helix</keyword>
<keyword evidence="8 9" id="KW-0472">Membrane</keyword>
<dbReference type="GO" id="GO:0012507">
    <property type="term" value="C:ER to Golgi transport vesicle membrane"/>
    <property type="evidence" value="ECO:0007669"/>
    <property type="project" value="TreeGrafter"/>
</dbReference>
<evidence type="ECO:0000259" key="10">
    <source>
        <dbReference type="SMART" id="SM00397"/>
    </source>
</evidence>
<dbReference type="Pfam" id="PF12352">
    <property type="entry name" value="V-SNARE_C"/>
    <property type="match status" value="1"/>
</dbReference>
<dbReference type="InterPro" id="IPR010989">
    <property type="entry name" value="SNARE"/>
</dbReference>
<evidence type="ECO:0000256" key="4">
    <source>
        <dbReference type="ARBA" id="ARBA00022692"/>
    </source>
</evidence>
<dbReference type="CDD" id="cd15862">
    <property type="entry name" value="SNARE_Vti1"/>
    <property type="match status" value="1"/>
</dbReference>
<dbReference type="OrthoDB" id="430637at2759"/>
<dbReference type="GO" id="GO:0006896">
    <property type="term" value="P:Golgi to vacuole transport"/>
    <property type="evidence" value="ECO:0007669"/>
    <property type="project" value="TreeGrafter"/>
</dbReference>
<dbReference type="Gene3D" id="1.20.5.110">
    <property type="match status" value="1"/>
</dbReference>
<keyword evidence="7" id="KW-0175">Coiled coil</keyword>
<dbReference type="InterPro" id="IPR000727">
    <property type="entry name" value="T_SNARE_dom"/>
</dbReference>
<dbReference type="GO" id="GO:0006891">
    <property type="term" value="P:intra-Golgi vesicle-mediated transport"/>
    <property type="evidence" value="ECO:0007669"/>
    <property type="project" value="TreeGrafter"/>
</dbReference>
<protein>
    <recommendedName>
        <fullName evidence="10">t-SNARE coiled-coil homology domain-containing protein</fullName>
    </recommendedName>
</protein>
<dbReference type="EMBL" id="CP054532">
    <property type="protein sequence ID" value="QSL64053.1"/>
    <property type="molecule type" value="Genomic_DNA"/>
</dbReference>
<dbReference type="SMART" id="SM00397">
    <property type="entry name" value="t_SNARE"/>
    <property type="match status" value="1"/>
</dbReference>
<evidence type="ECO:0000313" key="11">
    <source>
        <dbReference type="EMBL" id="QSL64053.1"/>
    </source>
</evidence>
<dbReference type="GO" id="GO:0016236">
    <property type="term" value="P:macroautophagy"/>
    <property type="evidence" value="ECO:0007669"/>
    <property type="project" value="TreeGrafter"/>
</dbReference>
<comment type="similarity">
    <text evidence="2">Belongs to the VTI1 family.</text>
</comment>
<dbReference type="InterPro" id="IPR038407">
    <property type="entry name" value="v-SNARE_N_sf"/>
</dbReference>
<evidence type="ECO:0000256" key="3">
    <source>
        <dbReference type="ARBA" id="ARBA00022448"/>
    </source>
</evidence>
<evidence type="ECO:0000256" key="7">
    <source>
        <dbReference type="ARBA" id="ARBA00023054"/>
    </source>
</evidence>
<evidence type="ECO:0000256" key="8">
    <source>
        <dbReference type="ARBA" id="ARBA00023136"/>
    </source>
</evidence>
<keyword evidence="12" id="KW-1185">Reference proteome</keyword>
<dbReference type="GO" id="GO:0006886">
    <property type="term" value="P:intracellular protein transport"/>
    <property type="evidence" value="ECO:0007669"/>
    <property type="project" value="InterPro"/>
</dbReference>
<evidence type="ECO:0000313" key="12">
    <source>
        <dbReference type="Proteomes" id="UP000663699"/>
    </source>
</evidence>
<dbReference type="GO" id="GO:0048280">
    <property type="term" value="P:vesicle fusion with Golgi apparatus"/>
    <property type="evidence" value="ECO:0007669"/>
    <property type="project" value="TreeGrafter"/>
</dbReference>
<dbReference type="GO" id="GO:0042147">
    <property type="term" value="P:retrograde transport, endosome to Golgi"/>
    <property type="evidence" value="ECO:0007669"/>
    <property type="project" value="TreeGrafter"/>
</dbReference>
<dbReference type="PANTHER" id="PTHR21230">
    <property type="entry name" value="VESICLE TRANSPORT V-SNARE PROTEIN VTI1-RELATED"/>
    <property type="match status" value="1"/>
</dbReference>
<dbReference type="GO" id="GO:0005794">
    <property type="term" value="C:Golgi apparatus"/>
    <property type="evidence" value="ECO:0007669"/>
    <property type="project" value="TreeGrafter"/>
</dbReference>
<evidence type="ECO:0000256" key="1">
    <source>
        <dbReference type="ARBA" id="ARBA00004211"/>
    </source>
</evidence>
<dbReference type="SUPFAM" id="SSF47661">
    <property type="entry name" value="t-snare proteins"/>
    <property type="match status" value="1"/>
</dbReference>
<dbReference type="FunFam" id="1.20.5.110:FF:000002">
    <property type="entry name" value="Vesicle transport through interaction with t-SNAREsB"/>
    <property type="match status" value="1"/>
</dbReference>
<keyword evidence="4 9" id="KW-0812">Transmembrane</keyword>
<evidence type="ECO:0000256" key="2">
    <source>
        <dbReference type="ARBA" id="ARBA00006108"/>
    </source>
</evidence>
<dbReference type="GO" id="GO:0031902">
    <property type="term" value="C:late endosome membrane"/>
    <property type="evidence" value="ECO:0007669"/>
    <property type="project" value="TreeGrafter"/>
</dbReference>
<accession>A0A899FTQ0</accession>
<dbReference type="GO" id="GO:0000149">
    <property type="term" value="F:SNARE binding"/>
    <property type="evidence" value="ECO:0007669"/>
    <property type="project" value="TreeGrafter"/>
</dbReference>
<gene>
    <name evidence="11" type="ORF">MERGE_000208</name>
</gene>
<feature type="transmembrane region" description="Helical" evidence="9">
    <location>
        <begin position="195"/>
        <end position="214"/>
    </location>
</feature>
<keyword evidence="5" id="KW-0653">Protein transport</keyword>
<dbReference type="AlphaFoldDB" id="A0A899FTQ0"/>
<dbReference type="GO" id="GO:0031201">
    <property type="term" value="C:SNARE complex"/>
    <property type="evidence" value="ECO:0007669"/>
    <property type="project" value="TreeGrafter"/>
</dbReference>
<reference evidence="11" key="1">
    <citation type="submission" date="2020-06" db="EMBL/GenBank/DDBJ databases">
        <title>Genomes of multiple members of Pneumocystis genus reveal paths to human pathogen Pneumocystis jirovecii.</title>
        <authorList>
            <person name="Cisse O.H."/>
            <person name="Ma L."/>
            <person name="Dekker J."/>
            <person name="Khil P."/>
            <person name="Jo J."/>
            <person name="Brenchley J."/>
            <person name="Blair R."/>
            <person name="Pahar B."/>
            <person name="Chabe M."/>
            <person name="Van Rompay K.A."/>
            <person name="Keesler R."/>
            <person name="Sukura A."/>
            <person name="Hirsch V."/>
            <person name="Kutty G."/>
            <person name="Liu Y."/>
            <person name="Peng L."/>
            <person name="Chen J."/>
            <person name="Song J."/>
            <person name="Weissenbacher-Lang C."/>
            <person name="Xu J."/>
            <person name="Upham N.S."/>
            <person name="Stajich J.E."/>
            <person name="Cuomo C.A."/>
            <person name="Cushion M.T."/>
            <person name="Kovacs J.A."/>
        </authorList>
    </citation>
    <scope>NUCLEOTIDE SEQUENCE</scope>
    <source>
        <strain evidence="11">2A</strain>
    </source>
</reference>
<feature type="domain" description="T-SNARE coiled-coil homology" evidence="10">
    <location>
        <begin position="119"/>
        <end position="186"/>
    </location>
</feature>
<proteinExistence type="inferred from homology"/>
<comment type="subcellular location">
    <subcellularLocation>
        <location evidence="1">Membrane</location>
        <topology evidence="1">Single-pass type IV membrane protein</topology>
    </subcellularLocation>
</comment>
<evidence type="ECO:0000256" key="9">
    <source>
        <dbReference type="SAM" id="Phobius"/>
    </source>
</evidence>
<dbReference type="Proteomes" id="UP000663699">
    <property type="component" value="Chromosome 1"/>
</dbReference>
<name>A0A899FTQ0_9ASCO</name>
<dbReference type="PANTHER" id="PTHR21230:SF26">
    <property type="entry name" value="VESICLE TRANSPORT THROUGH INTERACTION WITH T-SNARES HOMOLOG 1A"/>
    <property type="match status" value="1"/>
</dbReference>
<dbReference type="InterPro" id="IPR007705">
    <property type="entry name" value="Vesicle_trsprt_v-SNARE_N"/>
</dbReference>
<organism evidence="11 12">
    <name type="scientific">Pneumocystis wakefieldiae</name>
    <dbReference type="NCBI Taxonomy" id="38082"/>
    <lineage>
        <taxon>Eukaryota</taxon>
        <taxon>Fungi</taxon>
        <taxon>Dikarya</taxon>
        <taxon>Ascomycota</taxon>
        <taxon>Taphrinomycotina</taxon>
        <taxon>Pneumocystomycetes</taxon>
        <taxon>Pneumocystaceae</taxon>
        <taxon>Pneumocystis</taxon>
    </lineage>
</organism>
<dbReference type="GO" id="GO:0005829">
    <property type="term" value="C:cytosol"/>
    <property type="evidence" value="ECO:0007669"/>
    <property type="project" value="GOC"/>
</dbReference>
<evidence type="ECO:0000256" key="6">
    <source>
        <dbReference type="ARBA" id="ARBA00022989"/>
    </source>
</evidence>
<dbReference type="Pfam" id="PF05008">
    <property type="entry name" value="V-SNARE"/>
    <property type="match status" value="1"/>
</dbReference>
<dbReference type="GO" id="GO:0005484">
    <property type="term" value="F:SNAP receptor activity"/>
    <property type="evidence" value="ECO:0007669"/>
    <property type="project" value="TreeGrafter"/>
</dbReference>
<dbReference type="GO" id="GO:0005789">
    <property type="term" value="C:endoplasmic reticulum membrane"/>
    <property type="evidence" value="ECO:0007669"/>
    <property type="project" value="TreeGrafter"/>
</dbReference>